<dbReference type="EMBL" id="SNRW01002653">
    <property type="protein sequence ID" value="KAA6392113.1"/>
    <property type="molecule type" value="Genomic_DNA"/>
</dbReference>
<gene>
    <name evidence="1" type="ORF">EZS28_012361</name>
</gene>
<reference evidence="1 2" key="1">
    <citation type="submission" date="2019-03" db="EMBL/GenBank/DDBJ databases">
        <title>Single cell metagenomics reveals metabolic interactions within the superorganism composed of flagellate Streblomastix strix and complex community of Bacteroidetes bacteria on its surface.</title>
        <authorList>
            <person name="Treitli S.C."/>
            <person name="Kolisko M."/>
            <person name="Husnik F."/>
            <person name="Keeling P."/>
            <person name="Hampl V."/>
        </authorList>
    </citation>
    <scope>NUCLEOTIDE SEQUENCE [LARGE SCALE GENOMIC DNA]</scope>
    <source>
        <strain evidence="1">ST1C</strain>
    </source>
</reference>
<dbReference type="AlphaFoldDB" id="A0A5J4WBR8"/>
<protein>
    <submittedName>
        <fullName evidence="1">Uncharacterized protein</fullName>
    </submittedName>
</protein>
<evidence type="ECO:0000313" key="2">
    <source>
        <dbReference type="Proteomes" id="UP000324800"/>
    </source>
</evidence>
<accession>A0A5J4WBR8</accession>
<dbReference type="Proteomes" id="UP000324800">
    <property type="component" value="Unassembled WGS sequence"/>
</dbReference>
<organism evidence="1 2">
    <name type="scientific">Streblomastix strix</name>
    <dbReference type="NCBI Taxonomy" id="222440"/>
    <lineage>
        <taxon>Eukaryota</taxon>
        <taxon>Metamonada</taxon>
        <taxon>Preaxostyla</taxon>
        <taxon>Oxymonadida</taxon>
        <taxon>Streblomastigidae</taxon>
        <taxon>Streblomastix</taxon>
    </lineage>
</organism>
<comment type="caution">
    <text evidence="1">The sequence shown here is derived from an EMBL/GenBank/DDBJ whole genome shotgun (WGS) entry which is preliminary data.</text>
</comment>
<evidence type="ECO:0000313" key="1">
    <source>
        <dbReference type="EMBL" id="KAA6392113.1"/>
    </source>
</evidence>
<sequence>MKLSWKSKWQAFAGLADEIVLCRMDQRGDNAMETPWNYEFALQDPPILSINRMDNKIKVEQVQAILIAPDWKGQIWWIIFQEIMVRVEETRSSMEILIRVVRMVKKI</sequence>
<proteinExistence type="predicted"/>
<name>A0A5J4WBR8_9EUKA</name>